<dbReference type="InterPro" id="IPR042102">
    <property type="entry name" value="RNA_pol_Rpb1_3_sf"/>
</dbReference>
<evidence type="ECO:0000256" key="2">
    <source>
        <dbReference type="ARBA" id="ARBA00012418"/>
    </source>
</evidence>
<dbReference type="Pfam" id="PF04983">
    <property type="entry name" value="RNA_pol_Rpb1_3"/>
    <property type="match status" value="1"/>
</dbReference>
<dbReference type="EMBL" id="MN739508">
    <property type="protein sequence ID" value="QHT09205.1"/>
    <property type="molecule type" value="Genomic_DNA"/>
</dbReference>
<keyword evidence="9" id="KW-0460">Magnesium</keyword>
<dbReference type="PANTHER" id="PTHR19376">
    <property type="entry name" value="DNA-DIRECTED RNA POLYMERASE"/>
    <property type="match status" value="1"/>
</dbReference>
<dbReference type="InterPro" id="IPR000722">
    <property type="entry name" value="RNA_pol_asu"/>
</dbReference>
<dbReference type="Gene3D" id="1.10.150.390">
    <property type="match status" value="1"/>
</dbReference>
<evidence type="ECO:0000256" key="4">
    <source>
        <dbReference type="ARBA" id="ARBA00022478"/>
    </source>
</evidence>
<dbReference type="Gene3D" id="3.30.1360.140">
    <property type="match status" value="1"/>
</dbReference>
<dbReference type="GO" id="GO:0006351">
    <property type="term" value="P:DNA-templated transcription"/>
    <property type="evidence" value="ECO:0007669"/>
    <property type="project" value="InterPro"/>
</dbReference>
<accession>A0A6C0D0H6</accession>
<keyword evidence="4" id="KW-0240">DNA-directed RNA polymerase</keyword>
<dbReference type="InterPro" id="IPR038593">
    <property type="entry name" value="RNA_pol_Rpb1_7_sf"/>
</dbReference>
<dbReference type="InterPro" id="IPR007083">
    <property type="entry name" value="RNA_pol_Rpb1_4"/>
</dbReference>
<proteinExistence type="inferred from homology"/>
<evidence type="ECO:0000256" key="9">
    <source>
        <dbReference type="ARBA" id="ARBA00022842"/>
    </source>
</evidence>
<dbReference type="GO" id="GO:0046872">
    <property type="term" value="F:metal ion binding"/>
    <property type="evidence" value="ECO:0007669"/>
    <property type="project" value="UniProtKB-KW"/>
</dbReference>
<evidence type="ECO:0000256" key="8">
    <source>
        <dbReference type="ARBA" id="ARBA00022833"/>
    </source>
</evidence>
<dbReference type="Pfam" id="PF04997">
    <property type="entry name" value="RNA_pol_Rpb1_1"/>
    <property type="match status" value="1"/>
</dbReference>
<dbReference type="Gene3D" id="1.10.274.100">
    <property type="entry name" value="RNA polymerase Rpb1, domain 3"/>
    <property type="match status" value="1"/>
</dbReference>
<dbReference type="GO" id="GO:0003677">
    <property type="term" value="F:DNA binding"/>
    <property type="evidence" value="ECO:0007669"/>
    <property type="project" value="UniProtKB-KW"/>
</dbReference>
<comment type="similarity">
    <text evidence="1">Belongs to the RNA polymerase beta' chain family.</text>
</comment>
<evidence type="ECO:0000256" key="5">
    <source>
        <dbReference type="ARBA" id="ARBA00022679"/>
    </source>
</evidence>
<evidence type="ECO:0000256" key="3">
    <source>
        <dbReference type="ARBA" id="ARBA00016625"/>
    </source>
</evidence>
<dbReference type="Gene3D" id="1.10.132.30">
    <property type="match status" value="1"/>
</dbReference>
<dbReference type="Pfam" id="PF04990">
    <property type="entry name" value="RNA_pol_Rpb1_7"/>
    <property type="match status" value="1"/>
</dbReference>
<evidence type="ECO:0000256" key="11">
    <source>
        <dbReference type="ARBA" id="ARBA00023163"/>
    </source>
</evidence>
<keyword evidence="11" id="KW-0804">Transcription</keyword>
<keyword evidence="8" id="KW-0862">Zinc</keyword>
<dbReference type="InterPro" id="IPR045867">
    <property type="entry name" value="DNA-dir_RpoC_beta_prime"/>
</dbReference>
<dbReference type="InterPro" id="IPR007073">
    <property type="entry name" value="RNA_pol_Rpb1_7"/>
</dbReference>
<keyword evidence="10" id="KW-0238">DNA-binding</keyword>
<keyword evidence="6" id="KW-0548">Nucleotidyltransferase</keyword>
<evidence type="ECO:0000256" key="12">
    <source>
        <dbReference type="ARBA" id="ARBA00073930"/>
    </source>
</evidence>
<dbReference type="InterPro" id="IPR007081">
    <property type="entry name" value="RNA_pol_Rpb1_5"/>
</dbReference>
<dbReference type="InterPro" id="IPR044893">
    <property type="entry name" value="RNA_pol_Rpb1_clamp_domain"/>
</dbReference>
<dbReference type="Gene3D" id="4.10.860.120">
    <property type="entry name" value="RNA polymerase II, clamp domain"/>
    <property type="match status" value="1"/>
</dbReference>
<dbReference type="NCBIfam" id="NF006336">
    <property type="entry name" value="PRK08566.1"/>
    <property type="match status" value="1"/>
</dbReference>
<organism evidence="14">
    <name type="scientific">viral metagenome</name>
    <dbReference type="NCBI Taxonomy" id="1070528"/>
    <lineage>
        <taxon>unclassified sequences</taxon>
        <taxon>metagenomes</taxon>
        <taxon>organismal metagenomes</taxon>
    </lineage>
</organism>
<dbReference type="Gene3D" id="6.10.250.2940">
    <property type="match status" value="1"/>
</dbReference>
<evidence type="ECO:0000256" key="10">
    <source>
        <dbReference type="ARBA" id="ARBA00023125"/>
    </source>
</evidence>
<dbReference type="SMART" id="SM00663">
    <property type="entry name" value="RPOLA_N"/>
    <property type="match status" value="1"/>
</dbReference>
<dbReference type="Gene3D" id="3.30.1490.180">
    <property type="entry name" value="RNA polymerase ii"/>
    <property type="match status" value="1"/>
</dbReference>
<name>A0A6C0D0H6_9ZZZZ</name>
<evidence type="ECO:0000256" key="6">
    <source>
        <dbReference type="ARBA" id="ARBA00022695"/>
    </source>
</evidence>
<keyword evidence="5" id="KW-0808">Transferase</keyword>
<dbReference type="FunFam" id="4.10.860.120:FF:000003">
    <property type="entry name" value="DNA-directed RNA polymerase subunit"/>
    <property type="match status" value="1"/>
</dbReference>
<protein>
    <recommendedName>
        <fullName evidence="3">DNA-directed RNA polymerase II subunit RPB1</fullName>
        <ecNumber evidence="2">2.7.7.6</ecNumber>
    </recommendedName>
    <alternativeName>
        <fullName evidence="12">DNA-directed RNA polymerase II subunit rpb1</fullName>
    </alternativeName>
</protein>
<dbReference type="Pfam" id="PF00623">
    <property type="entry name" value="RNA_pol_Rpb1_2"/>
    <property type="match status" value="1"/>
</dbReference>
<dbReference type="InterPro" id="IPR038120">
    <property type="entry name" value="Rpb1_funnel_sf"/>
</dbReference>
<dbReference type="Gene3D" id="2.40.40.20">
    <property type="match status" value="1"/>
</dbReference>
<keyword evidence="7" id="KW-0479">Metal-binding</keyword>
<feature type="domain" description="RNA polymerase N-terminal" evidence="13">
    <location>
        <begin position="210"/>
        <end position="513"/>
    </location>
</feature>
<dbReference type="InterPro" id="IPR007075">
    <property type="entry name" value="RNA_pol_Rpb1_6"/>
</dbReference>
<dbReference type="GO" id="GO:0003899">
    <property type="term" value="F:DNA-directed RNA polymerase activity"/>
    <property type="evidence" value="ECO:0007669"/>
    <property type="project" value="UniProtKB-EC"/>
</dbReference>
<dbReference type="Gene3D" id="6.20.50.80">
    <property type="match status" value="1"/>
</dbReference>
<evidence type="ECO:0000313" key="14">
    <source>
        <dbReference type="EMBL" id="QHT09205.1"/>
    </source>
</evidence>
<dbReference type="InterPro" id="IPR006592">
    <property type="entry name" value="RNA_pol_N"/>
</dbReference>
<dbReference type="InterPro" id="IPR007080">
    <property type="entry name" value="RNA_pol_Rpb1_1"/>
</dbReference>
<dbReference type="Pfam" id="PF05000">
    <property type="entry name" value="RNA_pol_Rpb1_4"/>
    <property type="match status" value="1"/>
</dbReference>
<dbReference type="PANTHER" id="PTHR19376:SF37">
    <property type="entry name" value="DNA-DIRECTED RNA POLYMERASE II SUBUNIT RPB1"/>
    <property type="match status" value="1"/>
</dbReference>
<dbReference type="Pfam" id="PF04992">
    <property type="entry name" value="RNA_pol_Rpb1_6"/>
    <property type="match status" value="1"/>
</dbReference>
<dbReference type="SUPFAM" id="SSF64484">
    <property type="entry name" value="beta and beta-prime subunits of DNA dependent RNA-polymerase"/>
    <property type="match status" value="1"/>
</dbReference>
<sequence length="1513" mass="172629">MDTPDTKTVTSIQFSILSPDDIRGNSVVEITKHDTYDKDEPIIKGLFDPRMGVTEMGKVCKTCGQKNIDCPGHFGHIELARPVYNYHFLPYLMKILRCVCFKCSKLLVDKNDIIVQTTLKKSPKYRFTEINKMCQRINRCGQERPDGCGCIQPDKYKLDGLNGIKAIFKNIDSENPEHNLSVEYIRSILEKISDEDVSFLGLTSSWCRPEWMICSVLPVPPPSMRPSVKQDNSQRMDDDLSHKLSDIIKCNNSLLQKVNTDTKHDIIDDLTKVLQYHIATFVDNEIPHISPAVHRSGRPLKSLRQRLKGKDGRIRNNLMGKRVDYSARSVITPDPNIELDELGVPLKIAMNLTYPEKVTIYNIDKLYEYVKNGPENYPGVKTIIKKDDGIKKSINELNKDSIILKIGDTVNRHLINGDYVLFNRQPSLHKMSMMGHRVRVMKGNTFRLNISVTPPYNADFDGDEMNMHAPQSSETRRELKDIMSVTKHIISPRENKPIITIVQDTLLGIYKLTNSYNVNYIASKSKNLYMENTNIIPVKGSPSGLNNSVIECSVFTKKQFMNIITSLSTFDGTIPKPKYSYKYKDNKVELWTGNQVLSYILPKNINLTHKNYSWSENNPNDDIINIVKIVNGSIKQGTFDKGLFTQTSKGLIHTIYNDNKSDGPRLAKNLIDDLQKIVTYFLLIEGFSIGISDMIADKSTLDKINTKIYQRKNEIDSIIQELHFNIFENLTGLSNKDYFEMKINNILNTTLRETGTMGLNNLDQKNRATHMVKSKSKGNPNNISQMVACLGQQNVDAKRIPYGYEDRTLPHYYKYDDSAEGRGFVENSFISGQTPQEFFFHAMGGREGLIDTAVKTAETGYVQRKIMKVLEDLCVSFDYSVRTSNGTIIQFIYGNDGMDAIYIEEQLLPIINMSTDTICKNYMFNNSEDISQYVDVQVNKTTMNNDMKVIIQTLIDHKNYLIKKIFNYNGTTVTKTKINYPVHIQRIVSNICKKTESKSNISPHEIYKESNKLKDELYVNKNNKNNKILQILIDIHLNPVILIKNYIIQKDEFYSIIDLIRYQFNKSRINPGEMVGALAAQSIGEPATQMTLNTFHSAGISAKSNVTRGIARLRELLHITKNLKSPSVKIYLSEDNSKDINKCNFIKNELEQTKLYDIIKSCDIHYDPNNNRFQSIVDDDNIFLSIYKEFLEETYTENYNVSPWIIRFVFDKEKLLDTGILMEDVYIAITNYDPQKIKFIYSDESSKQIIGRVSIINDDNGIEYDGVYDQSDIISRFRNIQEDMINNVVIKGINNISNIVISDSDTPQIIYEKGEIKVIPEKILETDGTNLIDILDNKYVDNTRTSSNDIIEIYQLLGIEAARSKLIYEITDVIKDAGEDVNNRHIELLCDMMTSTGKLLSINRQGIKVGNIGPLAKCSFEDTTDQLIQAGIFGELDKLMGVSSNVMMGQKIKSGTNSSTLFLDEEKLLQELENININTDPITSVTDKNIDILMDDDDDDYYCDDEAFKMSIE</sequence>
<dbReference type="InterPro" id="IPR007066">
    <property type="entry name" value="RNA_pol_Rpb1_3"/>
</dbReference>
<dbReference type="GO" id="GO:0005665">
    <property type="term" value="C:RNA polymerase II, core complex"/>
    <property type="evidence" value="ECO:0007669"/>
    <property type="project" value="TreeGrafter"/>
</dbReference>
<dbReference type="FunFam" id="2.40.40.20:FF:000019">
    <property type="entry name" value="DNA-directed RNA polymerase II subunit RPB1"/>
    <property type="match status" value="1"/>
</dbReference>
<evidence type="ECO:0000256" key="7">
    <source>
        <dbReference type="ARBA" id="ARBA00022723"/>
    </source>
</evidence>
<reference evidence="14" key="1">
    <citation type="journal article" date="2020" name="Nature">
        <title>Giant virus diversity and host interactions through global metagenomics.</title>
        <authorList>
            <person name="Schulz F."/>
            <person name="Roux S."/>
            <person name="Paez-Espino D."/>
            <person name="Jungbluth S."/>
            <person name="Walsh D.A."/>
            <person name="Denef V.J."/>
            <person name="McMahon K.D."/>
            <person name="Konstantinidis K.T."/>
            <person name="Eloe-Fadrosh E.A."/>
            <person name="Kyrpides N.C."/>
            <person name="Woyke T."/>
        </authorList>
    </citation>
    <scope>NUCLEOTIDE SEQUENCE</scope>
    <source>
        <strain evidence="14">GVMAG-M-3300023110-24</strain>
    </source>
</reference>
<dbReference type="EC" id="2.7.7.6" evidence="2"/>
<evidence type="ECO:0000259" key="13">
    <source>
        <dbReference type="SMART" id="SM00663"/>
    </source>
</evidence>
<evidence type="ECO:0000256" key="1">
    <source>
        <dbReference type="ARBA" id="ARBA00006460"/>
    </source>
</evidence>
<dbReference type="Pfam" id="PF04998">
    <property type="entry name" value="RNA_pol_Rpb1_5"/>
    <property type="match status" value="1"/>
</dbReference>